<evidence type="ECO:0000313" key="9">
    <source>
        <dbReference type="EMBL" id="XAM17193.1"/>
    </source>
</evidence>
<evidence type="ECO:0000256" key="6">
    <source>
        <dbReference type="ARBA" id="ARBA00023136"/>
    </source>
</evidence>
<feature type="domain" description="Glycosyltransferase 2-like" evidence="8">
    <location>
        <begin position="10"/>
        <end position="160"/>
    </location>
</feature>
<keyword evidence="6 7" id="KW-0472">Membrane</keyword>
<organism evidence="9 10">
    <name type="scientific">Helicobacter mastomyrinus</name>
    <dbReference type="NCBI Taxonomy" id="287948"/>
    <lineage>
        <taxon>Bacteria</taxon>
        <taxon>Pseudomonadati</taxon>
        <taxon>Campylobacterota</taxon>
        <taxon>Epsilonproteobacteria</taxon>
        <taxon>Campylobacterales</taxon>
        <taxon>Helicobacteraceae</taxon>
        <taxon>Helicobacter</taxon>
    </lineage>
</organism>
<dbReference type="RefSeq" id="WP_300743460.1">
    <property type="nucleotide sequence ID" value="NZ_CP145316.1"/>
</dbReference>
<dbReference type="Pfam" id="PF00535">
    <property type="entry name" value="Glycos_transf_2"/>
    <property type="match status" value="1"/>
</dbReference>
<evidence type="ECO:0000256" key="1">
    <source>
        <dbReference type="ARBA" id="ARBA00004141"/>
    </source>
</evidence>
<evidence type="ECO:0000313" key="10">
    <source>
        <dbReference type="Proteomes" id="UP001434737"/>
    </source>
</evidence>
<feature type="transmembrane region" description="Helical" evidence="7">
    <location>
        <begin position="285"/>
        <end position="310"/>
    </location>
</feature>
<sequence length="337" mass="38278">MRNILPKLYVIVPCFNEENVISHTLEKLSQKLYMMIESAQIAPQSAIVLVDDGSSDNTWQHIQHSISLLPPPSYLKSKKWSIAFITLKLSRNFGHQNALLAGLEYAAHKCDCAISIDCDLQQDENMFDEFIRKYQAGSDIVLGIRNDRHTDSLFKKQSANVFYDFMALMGTKVVKNHADYRLLSAKALQLLGAYKESNLFLRGVIMDMGLKIDRVYFDVKPRSMGESKYTLAKMCAFALNGITSFSVAPLRLVSVIGFVFFIAALLFLCYVLYVKFWTHDAIFGWASTAILLCFFSGIQLLSLGIIGEYIGKIYTESKRRPRYIIEDIKVYEGDSME</sequence>
<dbReference type="EC" id="2.4.-.-" evidence="9"/>
<keyword evidence="5 7" id="KW-1133">Transmembrane helix</keyword>
<feature type="transmembrane region" description="Helical" evidence="7">
    <location>
        <begin position="252"/>
        <end position="273"/>
    </location>
</feature>
<gene>
    <name evidence="9" type="ORF">V3I05_05740</name>
</gene>
<evidence type="ECO:0000256" key="2">
    <source>
        <dbReference type="ARBA" id="ARBA00022676"/>
    </source>
</evidence>
<dbReference type="Proteomes" id="UP001434737">
    <property type="component" value="Chromosome"/>
</dbReference>
<dbReference type="PANTHER" id="PTHR48090:SF1">
    <property type="entry name" value="PROPHAGE BACTOPRENOL GLUCOSYL TRANSFERASE HOMOLOG"/>
    <property type="match status" value="1"/>
</dbReference>
<evidence type="ECO:0000256" key="4">
    <source>
        <dbReference type="ARBA" id="ARBA00022692"/>
    </source>
</evidence>
<keyword evidence="3 9" id="KW-0808">Transferase</keyword>
<dbReference type="CDD" id="cd04187">
    <property type="entry name" value="DPM1_like_bac"/>
    <property type="match status" value="1"/>
</dbReference>
<evidence type="ECO:0000259" key="8">
    <source>
        <dbReference type="Pfam" id="PF00535"/>
    </source>
</evidence>
<keyword evidence="2 9" id="KW-0328">Glycosyltransferase</keyword>
<proteinExistence type="predicted"/>
<protein>
    <submittedName>
        <fullName evidence="9">Glycosyltransferase family 2 protein</fullName>
        <ecNumber evidence="9">2.4.-.-</ecNumber>
    </submittedName>
</protein>
<dbReference type="SUPFAM" id="SSF53448">
    <property type="entry name" value="Nucleotide-diphospho-sugar transferases"/>
    <property type="match status" value="1"/>
</dbReference>
<dbReference type="GO" id="GO:0016757">
    <property type="term" value="F:glycosyltransferase activity"/>
    <property type="evidence" value="ECO:0007669"/>
    <property type="project" value="UniProtKB-KW"/>
</dbReference>
<dbReference type="Gene3D" id="3.90.550.10">
    <property type="entry name" value="Spore Coat Polysaccharide Biosynthesis Protein SpsA, Chain A"/>
    <property type="match status" value="1"/>
</dbReference>
<evidence type="ECO:0000256" key="7">
    <source>
        <dbReference type="SAM" id="Phobius"/>
    </source>
</evidence>
<keyword evidence="4 7" id="KW-0812">Transmembrane</keyword>
<name>A0ABZ3F4U6_9HELI</name>
<dbReference type="EMBL" id="CP145316">
    <property type="protein sequence ID" value="XAM17193.1"/>
    <property type="molecule type" value="Genomic_DNA"/>
</dbReference>
<evidence type="ECO:0000256" key="3">
    <source>
        <dbReference type="ARBA" id="ARBA00022679"/>
    </source>
</evidence>
<evidence type="ECO:0000256" key="5">
    <source>
        <dbReference type="ARBA" id="ARBA00022989"/>
    </source>
</evidence>
<comment type="subcellular location">
    <subcellularLocation>
        <location evidence="1">Membrane</location>
        <topology evidence="1">Multi-pass membrane protein</topology>
    </subcellularLocation>
</comment>
<accession>A0ABZ3F4U6</accession>
<keyword evidence="10" id="KW-1185">Reference proteome</keyword>
<dbReference type="InterPro" id="IPR050256">
    <property type="entry name" value="Glycosyltransferase_2"/>
</dbReference>
<dbReference type="InterPro" id="IPR029044">
    <property type="entry name" value="Nucleotide-diphossugar_trans"/>
</dbReference>
<dbReference type="PANTHER" id="PTHR48090">
    <property type="entry name" value="UNDECAPRENYL-PHOSPHATE 4-DEOXY-4-FORMAMIDO-L-ARABINOSE TRANSFERASE-RELATED"/>
    <property type="match status" value="1"/>
</dbReference>
<reference evidence="9 10" key="1">
    <citation type="submission" date="2024-02" db="EMBL/GenBank/DDBJ databases">
        <title>Genome and pathogenicity analysis of Helicobacter mastomyrinus isolated from mice.</title>
        <authorList>
            <person name="Zhu L."/>
        </authorList>
    </citation>
    <scope>NUCLEOTIDE SEQUENCE [LARGE SCALE GENOMIC DNA]</scope>
    <source>
        <strain evidence="9 10">Hm-17</strain>
    </source>
</reference>
<dbReference type="InterPro" id="IPR001173">
    <property type="entry name" value="Glyco_trans_2-like"/>
</dbReference>